<name>A0ABV7B5P7_9GAMM</name>
<gene>
    <name evidence="7" type="ORF">ACFODV_11115</name>
</gene>
<dbReference type="InterPro" id="IPR013740">
    <property type="entry name" value="Redoxin"/>
</dbReference>
<organism evidence="7 8">
    <name type="scientific">Halomonas tibetensis</name>
    <dbReference type="NCBI Taxonomy" id="2259590"/>
    <lineage>
        <taxon>Bacteria</taxon>
        <taxon>Pseudomonadati</taxon>
        <taxon>Pseudomonadota</taxon>
        <taxon>Gammaproteobacteria</taxon>
        <taxon>Oceanospirillales</taxon>
        <taxon>Halomonadaceae</taxon>
        <taxon>Halomonas</taxon>
    </lineage>
</organism>
<dbReference type="PANTHER" id="PTHR42852">
    <property type="entry name" value="THIOL:DISULFIDE INTERCHANGE PROTEIN DSBE"/>
    <property type="match status" value="1"/>
</dbReference>
<dbReference type="Pfam" id="PF08534">
    <property type="entry name" value="Redoxin"/>
    <property type="match status" value="1"/>
</dbReference>
<comment type="subcellular location">
    <subcellularLocation>
        <location evidence="1">Cell envelope</location>
    </subcellularLocation>
</comment>
<protein>
    <submittedName>
        <fullName evidence="7">Prolipoprotein diacylglyceryl transferase family protein</fullName>
        <ecNumber evidence="7">2.4.99.-</ecNumber>
    </submittedName>
</protein>
<evidence type="ECO:0000259" key="6">
    <source>
        <dbReference type="PROSITE" id="PS51352"/>
    </source>
</evidence>
<reference evidence="8" key="1">
    <citation type="journal article" date="2019" name="Int. J. Syst. Evol. Microbiol.">
        <title>The Global Catalogue of Microorganisms (GCM) 10K type strain sequencing project: providing services to taxonomists for standard genome sequencing and annotation.</title>
        <authorList>
            <consortium name="The Broad Institute Genomics Platform"/>
            <consortium name="The Broad Institute Genome Sequencing Center for Infectious Disease"/>
            <person name="Wu L."/>
            <person name="Ma J."/>
        </authorList>
    </citation>
    <scope>NUCLEOTIDE SEQUENCE [LARGE SCALE GENOMIC DNA]</scope>
    <source>
        <strain evidence="8">KCTC 52660</strain>
    </source>
</reference>
<dbReference type="InterPro" id="IPR017937">
    <property type="entry name" value="Thioredoxin_CS"/>
</dbReference>
<evidence type="ECO:0000256" key="4">
    <source>
        <dbReference type="ARBA" id="ARBA00023284"/>
    </source>
</evidence>
<keyword evidence="7" id="KW-0808">Transferase</keyword>
<accession>A0ABV7B5P7</accession>
<feature type="transmembrane region" description="Helical" evidence="5">
    <location>
        <begin position="48"/>
        <end position="68"/>
    </location>
</feature>
<dbReference type="Proteomes" id="UP001595386">
    <property type="component" value="Unassembled WGS sequence"/>
</dbReference>
<keyword evidence="4" id="KW-0676">Redox-active center</keyword>
<proteinExistence type="predicted"/>
<dbReference type="GO" id="GO:0016757">
    <property type="term" value="F:glycosyltransferase activity"/>
    <property type="evidence" value="ECO:0007669"/>
    <property type="project" value="UniProtKB-KW"/>
</dbReference>
<evidence type="ECO:0000256" key="5">
    <source>
        <dbReference type="SAM" id="Phobius"/>
    </source>
</evidence>
<keyword evidence="5" id="KW-1133">Transmembrane helix</keyword>
<keyword evidence="5" id="KW-0472">Membrane</keyword>
<dbReference type="PANTHER" id="PTHR42852:SF6">
    <property type="entry name" value="THIOL:DISULFIDE INTERCHANGE PROTEIN DSBE"/>
    <property type="match status" value="1"/>
</dbReference>
<sequence length="276" mass="29855">MHGLNQSIAVGPLGFSIGQLLIILAFGIALLAGALIGRRHRTPTADTLFTLMLVALVGARLLFVARYWGSYDGPLSLLDIRDGGFDPLGGLLAGLGYATWRLWKAPLQRKALGGALLAGAMTWGLTAGPLMLLESQSRPLPDIPLATLAGEPTDLPSLAKRDAQPMVVNLWATWCPPCRREMPVFEQAQQEESDITFAFVNQGEDVALVNRFLDHESLTLDNVLLDARNALGDATGAMAMPTTLYYNAEGRLVDTHFGELSRATLQRGLNRLRPTP</sequence>
<keyword evidence="8" id="KW-1185">Reference proteome</keyword>
<dbReference type="CDD" id="cd02966">
    <property type="entry name" value="TlpA_like_family"/>
    <property type="match status" value="1"/>
</dbReference>
<dbReference type="InterPro" id="IPR013766">
    <property type="entry name" value="Thioredoxin_domain"/>
</dbReference>
<feature type="transmembrane region" description="Helical" evidence="5">
    <location>
        <begin position="115"/>
        <end position="133"/>
    </location>
</feature>
<evidence type="ECO:0000256" key="2">
    <source>
        <dbReference type="ARBA" id="ARBA00022748"/>
    </source>
</evidence>
<dbReference type="Pfam" id="PF01790">
    <property type="entry name" value="LGT"/>
    <property type="match status" value="1"/>
</dbReference>
<dbReference type="PROSITE" id="PS51352">
    <property type="entry name" value="THIOREDOXIN_2"/>
    <property type="match status" value="1"/>
</dbReference>
<dbReference type="PROSITE" id="PS00194">
    <property type="entry name" value="THIOREDOXIN_1"/>
    <property type="match status" value="1"/>
</dbReference>
<evidence type="ECO:0000313" key="7">
    <source>
        <dbReference type="EMBL" id="MFC2992583.1"/>
    </source>
</evidence>
<keyword evidence="2" id="KW-0201">Cytochrome c-type biogenesis</keyword>
<dbReference type="SUPFAM" id="SSF52833">
    <property type="entry name" value="Thioredoxin-like"/>
    <property type="match status" value="1"/>
</dbReference>
<feature type="transmembrane region" description="Helical" evidence="5">
    <location>
        <begin position="88"/>
        <end position="103"/>
    </location>
</feature>
<keyword evidence="5" id="KW-0812">Transmembrane</keyword>
<dbReference type="Gene3D" id="3.40.30.10">
    <property type="entry name" value="Glutaredoxin"/>
    <property type="match status" value="1"/>
</dbReference>
<dbReference type="InterPro" id="IPR036249">
    <property type="entry name" value="Thioredoxin-like_sf"/>
</dbReference>
<dbReference type="EMBL" id="JBHRSQ010000014">
    <property type="protein sequence ID" value="MFC2992583.1"/>
    <property type="molecule type" value="Genomic_DNA"/>
</dbReference>
<evidence type="ECO:0000256" key="1">
    <source>
        <dbReference type="ARBA" id="ARBA00004196"/>
    </source>
</evidence>
<keyword evidence="3" id="KW-1015">Disulfide bond</keyword>
<feature type="transmembrane region" description="Helical" evidence="5">
    <location>
        <begin position="12"/>
        <end position="36"/>
    </location>
</feature>
<feature type="domain" description="Thioredoxin" evidence="6">
    <location>
        <begin position="134"/>
        <end position="274"/>
    </location>
</feature>
<evidence type="ECO:0000256" key="3">
    <source>
        <dbReference type="ARBA" id="ARBA00023157"/>
    </source>
</evidence>
<dbReference type="InterPro" id="IPR001640">
    <property type="entry name" value="Lgt"/>
</dbReference>
<comment type="caution">
    <text evidence="7">The sequence shown here is derived from an EMBL/GenBank/DDBJ whole genome shotgun (WGS) entry which is preliminary data.</text>
</comment>
<keyword evidence="7" id="KW-0328">Glycosyltransferase</keyword>
<dbReference type="EC" id="2.4.99.-" evidence="7"/>
<dbReference type="InterPro" id="IPR050553">
    <property type="entry name" value="Thioredoxin_ResA/DsbE_sf"/>
</dbReference>
<dbReference type="RefSeq" id="WP_379759132.1">
    <property type="nucleotide sequence ID" value="NZ_JBHRSQ010000014.1"/>
</dbReference>
<evidence type="ECO:0000313" key="8">
    <source>
        <dbReference type="Proteomes" id="UP001595386"/>
    </source>
</evidence>